<evidence type="ECO:0000313" key="8">
    <source>
        <dbReference type="Proteomes" id="UP000252081"/>
    </source>
</evidence>
<organism evidence="7 8">
    <name type="scientific">Pedobacter miscanthi</name>
    <dbReference type="NCBI Taxonomy" id="2259170"/>
    <lineage>
        <taxon>Bacteria</taxon>
        <taxon>Pseudomonadati</taxon>
        <taxon>Bacteroidota</taxon>
        <taxon>Sphingobacteriia</taxon>
        <taxon>Sphingobacteriales</taxon>
        <taxon>Sphingobacteriaceae</taxon>
        <taxon>Pedobacter</taxon>
    </lineage>
</organism>
<evidence type="ECO:0000259" key="5">
    <source>
        <dbReference type="Pfam" id="PF04542"/>
    </source>
</evidence>
<evidence type="ECO:0000256" key="4">
    <source>
        <dbReference type="ARBA" id="ARBA00023163"/>
    </source>
</evidence>
<dbReference type="SUPFAM" id="SSF88946">
    <property type="entry name" value="Sigma2 domain of RNA polymerase sigma factors"/>
    <property type="match status" value="1"/>
</dbReference>
<proteinExistence type="inferred from homology"/>
<dbReference type="Gene3D" id="1.10.1740.10">
    <property type="match status" value="1"/>
</dbReference>
<sequence length="191" mass="22690">MDIYTDYSDQALCSLLKEGDRQAYIEIYTRYNSLLYQYAYKKLRNREEAKDVVQEVFIQLWKRHQQLSFDTALAGYLYQSVRNRALNIFAHQQIEQKYIDSLNDFLDTETSGTDYLVREKDIAALIEKEINALPPKMRKVFLLSRRQHKTYKEIAAEMNISEDTVNTQMKRALKTMRNRLGPLFVLIGFFY</sequence>
<dbReference type="AlphaFoldDB" id="A0A366L215"/>
<dbReference type="Proteomes" id="UP000252081">
    <property type="component" value="Unassembled WGS sequence"/>
</dbReference>
<keyword evidence="3" id="KW-0731">Sigma factor</keyword>
<dbReference type="EMBL" id="QNQU01000007">
    <property type="protein sequence ID" value="RBQ07925.1"/>
    <property type="molecule type" value="Genomic_DNA"/>
</dbReference>
<feature type="domain" description="RNA polymerase sigma factor 70 region 4 type 2" evidence="6">
    <location>
        <begin position="125"/>
        <end position="176"/>
    </location>
</feature>
<dbReference type="GO" id="GO:0003677">
    <property type="term" value="F:DNA binding"/>
    <property type="evidence" value="ECO:0007669"/>
    <property type="project" value="InterPro"/>
</dbReference>
<dbReference type="InterPro" id="IPR013249">
    <property type="entry name" value="RNA_pol_sigma70_r4_t2"/>
</dbReference>
<dbReference type="Pfam" id="PF04542">
    <property type="entry name" value="Sigma70_r2"/>
    <property type="match status" value="1"/>
</dbReference>
<dbReference type="SUPFAM" id="SSF88659">
    <property type="entry name" value="Sigma3 and sigma4 domains of RNA polymerase sigma factors"/>
    <property type="match status" value="1"/>
</dbReference>
<accession>A0A366L215</accession>
<keyword evidence="4" id="KW-0804">Transcription</keyword>
<evidence type="ECO:0008006" key="9">
    <source>
        <dbReference type="Google" id="ProtNLM"/>
    </source>
</evidence>
<dbReference type="InterPro" id="IPR014284">
    <property type="entry name" value="RNA_pol_sigma-70_dom"/>
</dbReference>
<dbReference type="GO" id="GO:0016987">
    <property type="term" value="F:sigma factor activity"/>
    <property type="evidence" value="ECO:0007669"/>
    <property type="project" value="UniProtKB-KW"/>
</dbReference>
<gene>
    <name evidence="7" type="ORF">DRW42_10030</name>
</gene>
<dbReference type="InterPro" id="IPR013324">
    <property type="entry name" value="RNA_pol_sigma_r3/r4-like"/>
</dbReference>
<dbReference type="RefSeq" id="WP_113948685.1">
    <property type="nucleotide sequence ID" value="NZ_QNQU01000007.1"/>
</dbReference>
<dbReference type="InterPro" id="IPR007627">
    <property type="entry name" value="RNA_pol_sigma70_r2"/>
</dbReference>
<dbReference type="PANTHER" id="PTHR43133">
    <property type="entry name" value="RNA POLYMERASE ECF-TYPE SIGMA FACTO"/>
    <property type="match status" value="1"/>
</dbReference>
<dbReference type="InterPro" id="IPR013325">
    <property type="entry name" value="RNA_pol_sigma_r2"/>
</dbReference>
<dbReference type="CDD" id="cd06171">
    <property type="entry name" value="Sigma70_r4"/>
    <property type="match status" value="1"/>
</dbReference>
<reference evidence="7 8" key="1">
    <citation type="submission" date="2018-07" db="EMBL/GenBank/DDBJ databases">
        <title>A draft genome of a endophytic bacteria, a new species of Pedobacter.</title>
        <authorList>
            <person name="Zhang Z.D."/>
            <person name="Chen Z.J."/>
        </authorList>
    </citation>
    <scope>NUCLEOTIDE SEQUENCE [LARGE SCALE GENOMIC DNA]</scope>
    <source>
        <strain evidence="7 8">RS10</strain>
    </source>
</reference>
<dbReference type="PANTHER" id="PTHR43133:SF46">
    <property type="entry name" value="RNA POLYMERASE SIGMA-70 FACTOR ECF SUBFAMILY"/>
    <property type="match status" value="1"/>
</dbReference>
<comment type="similarity">
    <text evidence="1">Belongs to the sigma-70 factor family. ECF subfamily.</text>
</comment>
<evidence type="ECO:0000259" key="6">
    <source>
        <dbReference type="Pfam" id="PF08281"/>
    </source>
</evidence>
<dbReference type="GO" id="GO:0006352">
    <property type="term" value="P:DNA-templated transcription initiation"/>
    <property type="evidence" value="ECO:0007669"/>
    <property type="project" value="InterPro"/>
</dbReference>
<keyword evidence="2" id="KW-0805">Transcription regulation</keyword>
<dbReference type="Gene3D" id="1.10.10.10">
    <property type="entry name" value="Winged helix-like DNA-binding domain superfamily/Winged helix DNA-binding domain"/>
    <property type="match status" value="1"/>
</dbReference>
<evidence type="ECO:0000313" key="7">
    <source>
        <dbReference type="EMBL" id="RBQ07925.1"/>
    </source>
</evidence>
<name>A0A366L215_9SPHI</name>
<dbReference type="InterPro" id="IPR036388">
    <property type="entry name" value="WH-like_DNA-bd_sf"/>
</dbReference>
<dbReference type="Pfam" id="PF08281">
    <property type="entry name" value="Sigma70_r4_2"/>
    <property type="match status" value="1"/>
</dbReference>
<dbReference type="OrthoDB" id="659569at2"/>
<dbReference type="InterPro" id="IPR014327">
    <property type="entry name" value="RNA_pol_sigma70_bacteroid"/>
</dbReference>
<dbReference type="InterPro" id="IPR039425">
    <property type="entry name" value="RNA_pol_sigma-70-like"/>
</dbReference>
<dbReference type="NCBIfam" id="TIGR02937">
    <property type="entry name" value="sigma70-ECF"/>
    <property type="match status" value="1"/>
</dbReference>
<keyword evidence="8" id="KW-1185">Reference proteome</keyword>
<protein>
    <recommendedName>
        <fullName evidence="9">RNA polymerase sigma-70 factor</fullName>
    </recommendedName>
</protein>
<feature type="domain" description="RNA polymerase sigma-70 region 2" evidence="5">
    <location>
        <begin position="27"/>
        <end position="92"/>
    </location>
</feature>
<evidence type="ECO:0000256" key="3">
    <source>
        <dbReference type="ARBA" id="ARBA00023082"/>
    </source>
</evidence>
<comment type="caution">
    <text evidence="7">The sequence shown here is derived from an EMBL/GenBank/DDBJ whole genome shotgun (WGS) entry which is preliminary data.</text>
</comment>
<dbReference type="NCBIfam" id="TIGR02985">
    <property type="entry name" value="Sig70_bacteroi1"/>
    <property type="match status" value="1"/>
</dbReference>
<evidence type="ECO:0000256" key="1">
    <source>
        <dbReference type="ARBA" id="ARBA00010641"/>
    </source>
</evidence>
<evidence type="ECO:0000256" key="2">
    <source>
        <dbReference type="ARBA" id="ARBA00023015"/>
    </source>
</evidence>